<dbReference type="GO" id="GO:0042157">
    <property type="term" value="P:lipoprotein metabolic process"/>
    <property type="evidence" value="ECO:0007669"/>
    <property type="project" value="TreeGrafter"/>
</dbReference>
<dbReference type="InterPro" id="IPR015816">
    <property type="entry name" value="Vitellinogen_b-sht_N"/>
</dbReference>
<dbReference type="InterPro" id="IPR039988">
    <property type="entry name" value="MTTP"/>
</dbReference>
<keyword evidence="3" id="KW-1185">Reference proteome</keyword>
<dbReference type="Pfam" id="PF01347">
    <property type="entry name" value="Vitellogenin_N"/>
    <property type="match status" value="1"/>
</dbReference>
<dbReference type="KEGG" id="tsph:KIH39_09370"/>
<dbReference type="Gene3D" id="2.30.230.10">
    <property type="entry name" value="Lipovitellin, beta-sheet shell regions, chain A"/>
    <property type="match status" value="1"/>
</dbReference>
<dbReference type="InterPro" id="IPR011030">
    <property type="entry name" value="Lipovitellin_superhlx_dom"/>
</dbReference>
<dbReference type="SUPFAM" id="SSF48431">
    <property type="entry name" value="Lipovitellin-phosvitin complex, superhelical domain"/>
    <property type="match status" value="1"/>
</dbReference>
<dbReference type="PANTHER" id="PTHR13024:SF0">
    <property type="entry name" value="MICROSOMAL TRIACYLGLYCEROL TRANSFER PROTEIN"/>
    <property type="match status" value="1"/>
</dbReference>
<dbReference type="Gene3D" id="1.25.10.20">
    <property type="entry name" value="Vitellinogen, superhelical"/>
    <property type="match status" value="1"/>
</dbReference>
<dbReference type="GO" id="GO:0005548">
    <property type="term" value="F:phospholipid transporter activity"/>
    <property type="evidence" value="ECO:0007669"/>
    <property type="project" value="InterPro"/>
</dbReference>
<dbReference type="PANTHER" id="PTHR13024">
    <property type="entry name" value="MICROSOMAL TRIGLYCERIDE TRANSFER PROTEIN, LARGE SUBUNIT"/>
    <property type="match status" value="1"/>
</dbReference>
<accession>A0A8E6B9Y6</accession>
<sequence>MKIIAEGELSVAVLERNNDTLRVAYSMPNSEIVLLLGEQLLLESAKKISTDFAKPVIADLDLQGQIHSLLFPQYYDELSRNSFRTIIASFQVSLPKDEQDPEAWEVWEDVPAGRCRAVYQSNFSIHPERIALIKSREEIEPPKFHRTTGEETMGMTFVPAGSLQIIFDSQLGLVRSIEGTESTEVLVSDTTLSTSESSIRYEFLRNEHASAEQLSLLIKQSSKIAESVNPETLTNHFAPADIKKLQIKQLGDSTFESLVADLVREESNQQEKKDQTPLYLKIKAFMVVHPESSERWGDLARRATPGSLTLKLIPTALVSVGDDESQLALLNLLKARSPEPLVAQSLLVTISQIKAPTLALEEAVRDLARNSPIPGLAPLAQLCLGSIARNLSKTAAPRAAQIVAWAVEEIQKADSEEKTQHWLMILGNAGLSESVPIISSYLNDKSNILRRTAISALRFIHSKETEEILLHTLTTDSDSDIREEVVVTFRFRFLTSQAYETLQNVLQTDESTKVRLATLNLLWPMRERFPQLMRVVEKAAEAQTNSEVRDAALRLLSGELSSR</sequence>
<organism evidence="2 3">
    <name type="scientific">Telmatocola sphagniphila</name>
    <dbReference type="NCBI Taxonomy" id="1123043"/>
    <lineage>
        <taxon>Bacteria</taxon>
        <taxon>Pseudomonadati</taxon>
        <taxon>Planctomycetota</taxon>
        <taxon>Planctomycetia</taxon>
        <taxon>Gemmatales</taxon>
        <taxon>Gemmataceae</taxon>
    </lineage>
</organism>
<name>A0A8E6B9Y6_9BACT</name>
<protein>
    <submittedName>
        <fullName evidence="2">HEAT repeat domain-containing protein</fullName>
    </submittedName>
</protein>
<evidence type="ECO:0000259" key="1">
    <source>
        <dbReference type="PROSITE" id="PS51211"/>
    </source>
</evidence>
<dbReference type="InterPro" id="IPR001747">
    <property type="entry name" value="Vitellogenin_N"/>
</dbReference>
<dbReference type="RefSeq" id="WP_213499070.1">
    <property type="nucleotide sequence ID" value="NZ_CP074694.1"/>
</dbReference>
<feature type="domain" description="Vitellogenin" evidence="1">
    <location>
        <begin position="1"/>
        <end position="563"/>
    </location>
</feature>
<evidence type="ECO:0000313" key="3">
    <source>
        <dbReference type="Proteomes" id="UP000676194"/>
    </source>
</evidence>
<dbReference type="AlphaFoldDB" id="A0A8E6B9Y6"/>
<proteinExistence type="predicted"/>
<gene>
    <name evidence="2" type="ORF">KIH39_09370</name>
</gene>
<reference evidence="2" key="1">
    <citation type="submission" date="2021-05" db="EMBL/GenBank/DDBJ databases">
        <title>Complete genome sequence of the cellulolytic planctomycete Telmatocola sphagniphila SP2T and characterization of the first cellulase from planctomycetes.</title>
        <authorList>
            <person name="Rakitin A.L."/>
            <person name="Beletsky A.V."/>
            <person name="Naumoff D.G."/>
            <person name="Kulichevskaya I.S."/>
            <person name="Mardanov A.V."/>
            <person name="Ravin N.V."/>
            <person name="Dedysh S.N."/>
        </authorList>
    </citation>
    <scope>NUCLEOTIDE SEQUENCE</scope>
    <source>
        <strain evidence="2">SP2T</strain>
    </source>
</reference>
<dbReference type="EMBL" id="CP074694">
    <property type="protein sequence ID" value="QVL34097.1"/>
    <property type="molecule type" value="Genomic_DNA"/>
</dbReference>
<dbReference type="SMART" id="SM00638">
    <property type="entry name" value="LPD_N"/>
    <property type="match status" value="1"/>
</dbReference>
<dbReference type="Proteomes" id="UP000676194">
    <property type="component" value="Chromosome"/>
</dbReference>
<evidence type="ECO:0000313" key="2">
    <source>
        <dbReference type="EMBL" id="QVL34097.1"/>
    </source>
</evidence>
<dbReference type="PROSITE" id="PS51211">
    <property type="entry name" value="VITELLOGENIN"/>
    <property type="match status" value="1"/>
</dbReference>